<keyword evidence="5" id="KW-0963">Cytoplasm</keyword>
<evidence type="ECO:0000256" key="6">
    <source>
        <dbReference type="ARBA" id="ARBA00023242"/>
    </source>
</evidence>
<dbReference type="PANTHER" id="PTHR33588">
    <property type="entry name" value="CILIA- AND FLAGELLA-ASSOCIATED PROTEIN 299"/>
    <property type="match status" value="1"/>
</dbReference>
<dbReference type="GO" id="GO:0005737">
    <property type="term" value="C:cytoplasm"/>
    <property type="evidence" value="ECO:0007669"/>
    <property type="project" value="UniProtKB-SubCell"/>
</dbReference>
<comment type="subcellular location">
    <subcellularLocation>
        <location evidence="3">Cytoplasm</location>
    </subcellularLocation>
    <subcellularLocation>
        <location evidence="2">Nucleus</location>
    </subcellularLocation>
</comment>
<dbReference type="AlphaFoldDB" id="A0A8X7BR96"/>
<dbReference type="EMBL" id="BMAV01001502">
    <property type="protein sequence ID" value="GFY39707.1"/>
    <property type="molecule type" value="Genomic_DNA"/>
</dbReference>
<accession>A0A8X7BR96</accession>
<keyword evidence="8" id="KW-1185">Reference proteome</keyword>
<comment type="caution">
    <text evidence="7">The sequence shown here is derived from an EMBL/GenBank/DDBJ whole genome shotgun (WGS) entry which is preliminary data.</text>
</comment>
<gene>
    <name evidence="7" type="primary">cfap299</name>
    <name evidence="7" type="ORF">TNIN_277121</name>
</gene>
<dbReference type="GO" id="GO:0005634">
    <property type="term" value="C:nucleus"/>
    <property type="evidence" value="ECO:0007669"/>
    <property type="project" value="UniProtKB-SubCell"/>
</dbReference>
<keyword evidence="7" id="KW-0969">Cilium</keyword>
<proteinExistence type="predicted"/>
<evidence type="ECO:0000256" key="1">
    <source>
        <dbReference type="ARBA" id="ARBA00003056"/>
    </source>
</evidence>
<keyword evidence="7" id="KW-0282">Flagellum</keyword>
<evidence type="ECO:0000313" key="7">
    <source>
        <dbReference type="EMBL" id="GFY39707.1"/>
    </source>
</evidence>
<reference evidence="7" key="1">
    <citation type="submission" date="2020-08" db="EMBL/GenBank/DDBJ databases">
        <title>Multicomponent nature underlies the extraordinary mechanical properties of spider dragline silk.</title>
        <authorList>
            <person name="Kono N."/>
            <person name="Nakamura H."/>
            <person name="Mori M."/>
            <person name="Yoshida Y."/>
            <person name="Ohtoshi R."/>
            <person name="Malay A.D."/>
            <person name="Moran D.A.P."/>
            <person name="Tomita M."/>
            <person name="Numata K."/>
            <person name="Arakawa K."/>
        </authorList>
    </citation>
    <scope>NUCLEOTIDE SEQUENCE</scope>
</reference>
<evidence type="ECO:0000256" key="3">
    <source>
        <dbReference type="ARBA" id="ARBA00004496"/>
    </source>
</evidence>
<protein>
    <recommendedName>
        <fullName evidence="4">Cilia- and flagella-associated protein 299</fullName>
    </recommendedName>
</protein>
<organism evidence="7 8">
    <name type="scientific">Trichonephila inaurata madagascariensis</name>
    <dbReference type="NCBI Taxonomy" id="2747483"/>
    <lineage>
        <taxon>Eukaryota</taxon>
        <taxon>Metazoa</taxon>
        <taxon>Ecdysozoa</taxon>
        <taxon>Arthropoda</taxon>
        <taxon>Chelicerata</taxon>
        <taxon>Arachnida</taxon>
        <taxon>Araneae</taxon>
        <taxon>Araneomorphae</taxon>
        <taxon>Entelegynae</taxon>
        <taxon>Araneoidea</taxon>
        <taxon>Nephilidae</taxon>
        <taxon>Trichonephila</taxon>
        <taxon>Trichonephila inaurata</taxon>
    </lineage>
</organism>
<name>A0A8X7BR96_9ARAC</name>
<dbReference type="Proteomes" id="UP000886998">
    <property type="component" value="Unassembled WGS sequence"/>
</dbReference>
<dbReference type="Pfam" id="PF14713">
    <property type="entry name" value="DUF4464"/>
    <property type="match status" value="1"/>
</dbReference>
<dbReference type="PANTHER" id="PTHR33588:SF1">
    <property type="entry name" value="CILIA- AND FLAGELLA-ASSOCIATED PROTEIN 299"/>
    <property type="match status" value="1"/>
</dbReference>
<sequence>MDSKAELEKAVNAFMTYEDYLDSMITKDDLLFLEDKDMCRDLLSMEYHSNKRIIRREAFEETKAKKAAKIKEYKIKEQRICSEELTTSCKLMQELAKREKDNLNGCIATIIFIRDVNEKGEEVSAYIDYTHRLRTENWNLYFTGEKKIVPQETDLSFYNWTKGNSHHTSSTNFEVAPDTDTLKLFFVCKNDGYAIDVNPKIPVDELLFRLDLTDTNYEQAVIFDHVVDRPIP</sequence>
<comment type="function">
    <text evidence="1">May be involved in spermatogenesis.</text>
</comment>
<keyword evidence="6" id="KW-0539">Nucleus</keyword>
<evidence type="ECO:0000256" key="5">
    <source>
        <dbReference type="ARBA" id="ARBA00022490"/>
    </source>
</evidence>
<dbReference type="OrthoDB" id="2136125at2759"/>
<keyword evidence="7" id="KW-0966">Cell projection</keyword>
<evidence type="ECO:0000313" key="8">
    <source>
        <dbReference type="Proteomes" id="UP000886998"/>
    </source>
</evidence>
<dbReference type="InterPro" id="IPR027887">
    <property type="entry name" value="DUF4464"/>
</dbReference>
<evidence type="ECO:0000256" key="4">
    <source>
        <dbReference type="ARBA" id="ARBA00021436"/>
    </source>
</evidence>
<evidence type="ECO:0000256" key="2">
    <source>
        <dbReference type="ARBA" id="ARBA00004123"/>
    </source>
</evidence>